<sequence>MSSDRLASVSGGEAEPSLGGPQADGEPQTDEEEKRPLLPRDPQGKPEYELIDLETMPAANPEPVVQKARAPEGRNQRTFLLIMIIGIVLTTTVGVSWLGAAFMEPERWAQLQPEVKEVRTWVFFTAGPIIGYFFAHRDNGG</sequence>
<keyword evidence="2" id="KW-0472">Membrane</keyword>
<feature type="compositionally biased region" description="Basic and acidic residues" evidence="1">
    <location>
        <begin position="32"/>
        <end position="48"/>
    </location>
</feature>
<feature type="region of interest" description="Disordered" evidence="1">
    <location>
        <begin position="1"/>
        <end position="48"/>
    </location>
</feature>
<dbReference type="EMBL" id="BAAATZ010000026">
    <property type="protein sequence ID" value="GAA2733831.1"/>
    <property type="molecule type" value="Genomic_DNA"/>
</dbReference>
<keyword evidence="2" id="KW-0812">Transmembrane</keyword>
<protein>
    <submittedName>
        <fullName evidence="3">Uncharacterized protein</fullName>
    </submittedName>
</protein>
<accession>A0ABN3UK17</accession>
<comment type="caution">
    <text evidence="3">The sequence shown here is derived from an EMBL/GenBank/DDBJ whole genome shotgun (WGS) entry which is preliminary data.</text>
</comment>
<evidence type="ECO:0000313" key="3">
    <source>
        <dbReference type="EMBL" id="GAA2733831.1"/>
    </source>
</evidence>
<evidence type="ECO:0000256" key="2">
    <source>
        <dbReference type="SAM" id="Phobius"/>
    </source>
</evidence>
<feature type="transmembrane region" description="Helical" evidence="2">
    <location>
        <begin position="79"/>
        <end position="98"/>
    </location>
</feature>
<keyword evidence="2" id="KW-1133">Transmembrane helix</keyword>
<evidence type="ECO:0000256" key="1">
    <source>
        <dbReference type="SAM" id="MobiDB-lite"/>
    </source>
</evidence>
<feature type="transmembrane region" description="Helical" evidence="2">
    <location>
        <begin position="118"/>
        <end position="135"/>
    </location>
</feature>
<keyword evidence="4" id="KW-1185">Reference proteome</keyword>
<organism evidence="3 4">
    <name type="scientific">Actinocorallia aurantiaca</name>
    <dbReference type="NCBI Taxonomy" id="46204"/>
    <lineage>
        <taxon>Bacteria</taxon>
        <taxon>Bacillati</taxon>
        <taxon>Actinomycetota</taxon>
        <taxon>Actinomycetes</taxon>
        <taxon>Streptosporangiales</taxon>
        <taxon>Thermomonosporaceae</taxon>
        <taxon>Actinocorallia</taxon>
    </lineage>
</organism>
<dbReference type="RefSeq" id="WP_344454326.1">
    <property type="nucleotide sequence ID" value="NZ_BAAATZ010000026.1"/>
</dbReference>
<evidence type="ECO:0000313" key="4">
    <source>
        <dbReference type="Proteomes" id="UP001501842"/>
    </source>
</evidence>
<reference evidence="3 4" key="1">
    <citation type="journal article" date="2019" name="Int. J. Syst. Evol. Microbiol.">
        <title>The Global Catalogue of Microorganisms (GCM) 10K type strain sequencing project: providing services to taxonomists for standard genome sequencing and annotation.</title>
        <authorList>
            <consortium name="The Broad Institute Genomics Platform"/>
            <consortium name="The Broad Institute Genome Sequencing Center for Infectious Disease"/>
            <person name="Wu L."/>
            <person name="Ma J."/>
        </authorList>
    </citation>
    <scope>NUCLEOTIDE SEQUENCE [LARGE SCALE GENOMIC DNA]</scope>
    <source>
        <strain evidence="3 4">JCM 8201</strain>
    </source>
</reference>
<dbReference type="Proteomes" id="UP001501842">
    <property type="component" value="Unassembled WGS sequence"/>
</dbReference>
<name>A0ABN3UK17_9ACTN</name>
<proteinExistence type="predicted"/>
<gene>
    <name evidence="3" type="ORF">GCM10010439_54830</name>
</gene>